<protein>
    <submittedName>
        <fullName evidence="1">Uncharacterized protein</fullName>
    </submittedName>
</protein>
<accession>A0A9X4R6R0</accession>
<comment type="caution">
    <text evidence="1">The sequence shown here is derived from an EMBL/GenBank/DDBJ whole genome shotgun (WGS) entry which is preliminary data.</text>
</comment>
<organism evidence="1 2">
    <name type="scientific">Pelomonas aquatica</name>
    <dbReference type="NCBI Taxonomy" id="431058"/>
    <lineage>
        <taxon>Bacteria</taxon>
        <taxon>Pseudomonadati</taxon>
        <taxon>Pseudomonadota</taxon>
        <taxon>Betaproteobacteria</taxon>
        <taxon>Burkholderiales</taxon>
        <taxon>Sphaerotilaceae</taxon>
        <taxon>Roseateles</taxon>
    </lineage>
</organism>
<dbReference type="AlphaFoldDB" id="A0A9X4R6R0"/>
<dbReference type="RefSeq" id="WP_268149342.1">
    <property type="nucleotide sequence ID" value="NZ_JAPPUW010000006.1"/>
</dbReference>
<gene>
    <name evidence="1" type="ORF">EXJ73_03500</name>
</gene>
<sequence length="241" mass="27502">MTDPKASAHERYHAAMVEVKRRLRAITRIQGAKKPRTLTLDTDNEFMWLQIRKVVELVAFASISSDETRYAALRAEAKDNPDYTRDWKVGDILRRLSKITPHFLPIPIRSVQVVAEGVWHFDEGEEKQTLERFIEIYERAGEHLHVPNPFADATMERHQHLLSTSREQLCDDVKYLVGVLWTHAKVGLEFDPDQGEPREAASPISAWLVRLGWPDNDDVQIVLAEGVTRPTDETGERGTAA</sequence>
<name>A0A9X4R6R0_9BURK</name>
<proteinExistence type="predicted"/>
<reference evidence="1" key="1">
    <citation type="submission" date="2019-02" db="EMBL/GenBank/DDBJ databases">
        <title>Draft genome of the type strain Pelomonas aquatica CCUG 52575T.</title>
        <authorList>
            <person name="Gomila M."/>
            <person name="Lalucat J."/>
        </authorList>
    </citation>
    <scope>NUCLEOTIDE SEQUENCE</scope>
    <source>
        <strain evidence="1">CCUG 52575</strain>
    </source>
</reference>
<dbReference type="EMBL" id="SGUG01000004">
    <property type="protein sequence ID" value="MDG0861538.1"/>
    <property type="molecule type" value="Genomic_DNA"/>
</dbReference>
<keyword evidence="2" id="KW-1185">Reference proteome</keyword>
<dbReference type="Proteomes" id="UP001152766">
    <property type="component" value="Unassembled WGS sequence"/>
</dbReference>
<evidence type="ECO:0000313" key="2">
    <source>
        <dbReference type="Proteomes" id="UP001152766"/>
    </source>
</evidence>
<evidence type="ECO:0000313" key="1">
    <source>
        <dbReference type="EMBL" id="MDG0861538.1"/>
    </source>
</evidence>